<feature type="repeat" description="ANK" evidence="3">
    <location>
        <begin position="71"/>
        <end position="103"/>
    </location>
</feature>
<proteinExistence type="predicted"/>
<keyword evidence="1" id="KW-0677">Repeat</keyword>
<dbReference type="InterPro" id="IPR050776">
    <property type="entry name" value="Ank_Repeat/CDKN_Inhibitor"/>
</dbReference>
<evidence type="ECO:0000313" key="4">
    <source>
        <dbReference type="Proteomes" id="UP000504632"/>
    </source>
</evidence>
<evidence type="ECO:0000256" key="2">
    <source>
        <dbReference type="ARBA" id="ARBA00023043"/>
    </source>
</evidence>
<dbReference type="AlphaFoldDB" id="A0A6J2W7N4"/>
<dbReference type="InterPro" id="IPR002110">
    <property type="entry name" value="Ankyrin_rpt"/>
</dbReference>
<dbReference type="GO" id="GO:0019901">
    <property type="term" value="F:protein kinase binding"/>
    <property type="evidence" value="ECO:0007669"/>
    <property type="project" value="TreeGrafter"/>
</dbReference>
<gene>
    <name evidence="5" type="primary">cdkn2c</name>
</gene>
<dbReference type="Pfam" id="PF12796">
    <property type="entry name" value="Ank_2"/>
    <property type="match status" value="1"/>
</dbReference>
<dbReference type="FunCoup" id="A0A6J2W7N4">
    <property type="interactions" value="119"/>
</dbReference>
<dbReference type="PANTHER" id="PTHR24201">
    <property type="entry name" value="ANK_REP_REGION DOMAIN-CONTAINING PROTEIN"/>
    <property type="match status" value="1"/>
</dbReference>
<dbReference type="GO" id="GO:0005737">
    <property type="term" value="C:cytoplasm"/>
    <property type="evidence" value="ECO:0007669"/>
    <property type="project" value="TreeGrafter"/>
</dbReference>
<dbReference type="GO" id="GO:2000045">
    <property type="term" value="P:regulation of G1/S transition of mitotic cell cycle"/>
    <property type="evidence" value="ECO:0007669"/>
    <property type="project" value="TreeGrafter"/>
</dbReference>
<evidence type="ECO:0000313" key="5">
    <source>
        <dbReference type="RefSeq" id="XP_030640214.1"/>
    </source>
</evidence>
<dbReference type="Proteomes" id="UP000504632">
    <property type="component" value="Chromosome 9"/>
</dbReference>
<keyword evidence="4" id="KW-1185">Reference proteome</keyword>
<dbReference type="SMART" id="SM00248">
    <property type="entry name" value="ANK"/>
    <property type="match status" value="4"/>
</dbReference>
<dbReference type="GO" id="GO:0004861">
    <property type="term" value="F:cyclin-dependent protein serine/threonine kinase inhibitor activity"/>
    <property type="evidence" value="ECO:0007669"/>
    <property type="project" value="TreeGrafter"/>
</dbReference>
<dbReference type="GO" id="GO:0008285">
    <property type="term" value="P:negative regulation of cell population proliferation"/>
    <property type="evidence" value="ECO:0007669"/>
    <property type="project" value="TreeGrafter"/>
</dbReference>
<dbReference type="Pfam" id="PF13637">
    <property type="entry name" value="Ank_4"/>
    <property type="match status" value="1"/>
</dbReference>
<dbReference type="PANTHER" id="PTHR24201:SF9">
    <property type="entry name" value="CYCLIN-DEPENDENT KINASE 4 INHIBITOR C"/>
    <property type="match status" value="1"/>
</dbReference>
<name>A0A6J2W7N4_CHACN</name>
<dbReference type="CTD" id="1031"/>
<organism evidence="4 5">
    <name type="scientific">Chanos chanos</name>
    <name type="common">Milkfish</name>
    <name type="synonym">Mugil chanos</name>
    <dbReference type="NCBI Taxonomy" id="29144"/>
    <lineage>
        <taxon>Eukaryota</taxon>
        <taxon>Metazoa</taxon>
        <taxon>Chordata</taxon>
        <taxon>Craniata</taxon>
        <taxon>Vertebrata</taxon>
        <taxon>Euteleostomi</taxon>
        <taxon>Actinopterygii</taxon>
        <taxon>Neopterygii</taxon>
        <taxon>Teleostei</taxon>
        <taxon>Ostariophysi</taxon>
        <taxon>Gonorynchiformes</taxon>
        <taxon>Chanidae</taxon>
        <taxon>Chanos</taxon>
    </lineage>
</organism>
<evidence type="ECO:0000256" key="3">
    <source>
        <dbReference type="PROSITE-ProRule" id="PRU00023"/>
    </source>
</evidence>
<reference evidence="5" key="1">
    <citation type="submission" date="2025-08" db="UniProtKB">
        <authorList>
            <consortium name="RefSeq"/>
        </authorList>
    </citation>
    <scope>IDENTIFICATION</scope>
</reference>
<dbReference type="InParanoid" id="A0A6J2W7N4"/>
<dbReference type="PROSITE" id="PS50297">
    <property type="entry name" value="ANK_REP_REGION"/>
    <property type="match status" value="2"/>
</dbReference>
<dbReference type="InterPro" id="IPR036770">
    <property type="entry name" value="Ankyrin_rpt-contain_sf"/>
</dbReference>
<keyword evidence="2 3" id="KW-0040">ANK repeat</keyword>
<dbReference type="Gene3D" id="1.25.40.20">
    <property type="entry name" value="Ankyrin repeat-containing domain"/>
    <property type="match status" value="1"/>
</dbReference>
<dbReference type="GeneID" id="115820705"/>
<evidence type="ECO:0000256" key="1">
    <source>
        <dbReference type="ARBA" id="ARBA00022737"/>
    </source>
</evidence>
<dbReference type="SUPFAM" id="SSF48403">
    <property type="entry name" value="Ankyrin repeat"/>
    <property type="match status" value="1"/>
</dbReference>
<accession>A0A6J2W7N4</accession>
<feature type="repeat" description="ANK" evidence="3">
    <location>
        <begin position="5"/>
        <end position="37"/>
    </location>
</feature>
<dbReference type="RefSeq" id="XP_030640214.1">
    <property type="nucleotide sequence ID" value="XM_030784354.1"/>
</dbReference>
<dbReference type="GO" id="GO:0005634">
    <property type="term" value="C:nucleus"/>
    <property type="evidence" value="ECO:0007669"/>
    <property type="project" value="TreeGrafter"/>
</dbReference>
<dbReference type="PROSITE" id="PS50088">
    <property type="entry name" value="ANK_REPEAT"/>
    <property type="match status" value="3"/>
</dbReference>
<sequence>MAGSTDANMLTSAAARGDIEEIETMLQRGVDVNERNEFGRTALQVMKLGNPDIARVLLTANADPNVRDPIRGLTITHDAARDGYIDTLQVLVEHGADVNILDSEDNLPLHLAAREGHLRVVRFLFQWTRHPSHINVEGHAPYDLARIHNRQSTALWLESMLQQNN</sequence>
<feature type="repeat" description="ANK" evidence="3">
    <location>
        <begin position="104"/>
        <end position="126"/>
    </location>
</feature>
<dbReference type="OrthoDB" id="163438at2759"/>
<protein>
    <submittedName>
        <fullName evidence="5">Cyclin-dependent kinase 4 inhibitor C</fullName>
    </submittedName>
</protein>